<proteinExistence type="predicted"/>
<dbReference type="Proteomes" id="UP001162541">
    <property type="component" value="Chromosome 3"/>
</dbReference>
<evidence type="ECO:0000313" key="2">
    <source>
        <dbReference type="EMBL" id="BBN06824.1"/>
    </source>
</evidence>
<dbReference type="AlphaFoldDB" id="A0AAF6B490"/>
<protein>
    <submittedName>
        <fullName evidence="2">Uncharacterized protein</fullName>
    </submittedName>
</protein>
<sequence>MIYREGDQFTRFLDWTWTVIDLDSSLKSRGSQLFLVHGNPTEVIPELLEKEALMRNGEIATQESLQGLGKEGKPLNVEDDGTCTNPPLVDIGPE</sequence>
<name>A0AAF6B490_MARPO</name>
<reference evidence="3" key="1">
    <citation type="journal article" date="2020" name="Curr. Biol.">
        <title>Chromatin organization in early land plants reveals an ancestral association between H3K27me3, transposons, and constitutive heterochromatin.</title>
        <authorList>
            <person name="Montgomery S.A."/>
            <person name="Tanizawa Y."/>
            <person name="Galik B."/>
            <person name="Wang N."/>
            <person name="Ito T."/>
            <person name="Mochizuki T."/>
            <person name="Akimcheva S."/>
            <person name="Bowman J.L."/>
            <person name="Cognat V."/>
            <person name="Marechal-Drouard L."/>
            <person name="Ekker H."/>
            <person name="Hong S.F."/>
            <person name="Kohchi T."/>
            <person name="Lin S.S."/>
            <person name="Liu L.D."/>
            <person name="Nakamura Y."/>
            <person name="Valeeva L.R."/>
            <person name="Shakirov E.V."/>
            <person name="Shippen D.E."/>
            <person name="Wei W.L."/>
            <person name="Yagura M."/>
            <person name="Yamaoka S."/>
            <person name="Yamato K.T."/>
            <person name="Liu C."/>
            <person name="Berger F."/>
        </authorList>
    </citation>
    <scope>NUCLEOTIDE SEQUENCE [LARGE SCALE GENOMIC DNA]</scope>
    <source>
        <strain evidence="3">Tak-1</strain>
    </source>
</reference>
<dbReference type="EMBL" id="AP019868">
    <property type="protein sequence ID" value="BBN06824.1"/>
    <property type="molecule type" value="Genomic_DNA"/>
</dbReference>
<dbReference type="Gene3D" id="3.40.50.620">
    <property type="entry name" value="HUPs"/>
    <property type="match status" value="1"/>
</dbReference>
<gene>
    <name evidence="2" type="ORF">Mp_3g24190</name>
</gene>
<evidence type="ECO:0000256" key="1">
    <source>
        <dbReference type="SAM" id="MobiDB-lite"/>
    </source>
</evidence>
<dbReference type="InterPro" id="IPR014729">
    <property type="entry name" value="Rossmann-like_a/b/a_fold"/>
</dbReference>
<dbReference type="CDD" id="cd01427">
    <property type="entry name" value="HAD_like"/>
    <property type="match status" value="1"/>
</dbReference>
<dbReference type="InterPro" id="IPR036155">
    <property type="entry name" value="Crypto/Photolyase_N_sf"/>
</dbReference>
<organism evidence="2 3">
    <name type="scientific">Marchantia polymorpha subsp. ruderalis</name>
    <dbReference type="NCBI Taxonomy" id="1480154"/>
    <lineage>
        <taxon>Eukaryota</taxon>
        <taxon>Viridiplantae</taxon>
        <taxon>Streptophyta</taxon>
        <taxon>Embryophyta</taxon>
        <taxon>Marchantiophyta</taxon>
        <taxon>Marchantiopsida</taxon>
        <taxon>Marchantiidae</taxon>
        <taxon>Marchantiales</taxon>
        <taxon>Marchantiaceae</taxon>
        <taxon>Marchantia</taxon>
    </lineage>
</organism>
<feature type="region of interest" description="Disordered" evidence="1">
    <location>
        <begin position="64"/>
        <end position="94"/>
    </location>
</feature>
<evidence type="ECO:0000313" key="3">
    <source>
        <dbReference type="Proteomes" id="UP001162541"/>
    </source>
</evidence>
<accession>A0AAF6B490</accession>
<dbReference type="SUPFAM" id="SSF52425">
    <property type="entry name" value="Cryptochrome/photolyase, N-terminal domain"/>
    <property type="match status" value="1"/>
</dbReference>